<organism evidence="10 11">
    <name type="scientific">Brevibacterium yomogidense</name>
    <dbReference type="NCBI Taxonomy" id="946573"/>
    <lineage>
        <taxon>Bacteria</taxon>
        <taxon>Bacillati</taxon>
        <taxon>Actinomycetota</taxon>
        <taxon>Actinomycetes</taxon>
        <taxon>Micrococcales</taxon>
        <taxon>Brevibacteriaceae</taxon>
        <taxon>Brevibacterium</taxon>
    </lineage>
</organism>
<dbReference type="InterPro" id="IPR027417">
    <property type="entry name" value="P-loop_NTPase"/>
</dbReference>
<dbReference type="InterPro" id="IPR020622">
    <property type="entry name" value="Ala_racemase_pyridoxalP-BS"/>
</dbReference>
<dbReference type="PROSITE" id="PS00395">
    <property type="entry name" value="ALANINE_RACEMASE"/>
    <property type="match status" value="1"/>
</dbReference>
<dbReference type="GO" id="GO:0030170">
    <property type="term" value="F:pyridoxal phosphate binding"/>
    <property type="evidence" value="ECO:0007669"/>
    <property type="project" value="UniProtKB-UniRule"/>
</dbReference>
<sequence>MHAEAPSTLRAQIDADALAQNVAAIRARIGERTLMAIVKGDAYGHGLAQVVPTVLAAGVRRFGVATLAEALDLHEHLSRLPCGDEATVLFWLHDDTTDLGPALAHGFEVGVSTADGFARARDAARRTGTTGRVHLKVDTGLGRGGFAPAQLREFLAELDGSDAADVQIVGLMSHLANADLPGDPATHQQKDVFAAVHGGVADFLAGPGSPFAAPGGLMTHTANSPGALGDDDVPGDTVRVGLSLYGLSPFEQTSAQDLGLRPAMSLVSRVLTVKDVPAGHGASYGLTYRTEKPTRFALVAGGYADGIPRPASGRAEVTIRGRRLPVVGRIAMDQMIVDAGDAPVKTGDAVTVLGDGVTGPTAEEWGEWAGTINYEIVTRIGPRVDRVAIPAPSREDTPVPSREGSREREPLSVTLTIPGRAAMADFAEAVGRVVRAGDVLVLTGNLGAGKTTFTQFLARSLDVRGRVSSPTFVIAREHPPRGSGPGLIHADAYRLGGADEFDDLGLDAWLDESVTVVEWGRGMAETLGDHLDVEILRDAETARGGAADGGAAGGGAADDGAADGVGFGFGSGGHDAPDEDGSDDEFRTVILTAHGEAWTGRLTKLRAHLSARADSSATDDSSSDRTSHPNSDLRSDLTSTPTSDPSTEEAP</sequence>
<dbReference type="GO" id="GO:0005829">
    <property type="term" value="C:cytosol"/>
    <property type="evidence" value="ECO:0007669"/>
    <property type="project" value="TreeGrafter"/>
</dbReference>
<evidence type="ECO:0000313" key="11">
    <source>
        <dbReference type="Proteomes" id="UP000196581"/>
    </source>
</evidence>
<proteinExistence type="inferred from homology"/>
<feature type="modified residue" description="N6-(pyridoxal phosphate)lysine" evidence="5 6">
    <location>
        <position position="39"/>
    </location>
</feature>
<feature type="compositionally biased region" description="Basic and acidic residues" evidence="8">
    <location>
        <begin position="393"/>
        <end position="409"/>
    </location>
</feature>
<comment type="function">
    <text evidence="5">Catalyzes the interconversion of L-alanine and D-alanine. May also act on other amino acids.</text>
</comment>
<dbReference type="SMART" id="SM01005">
    <property type="entry name" value="Ala_racemase_C"/>
    <property type="match status" value="1"/>
</dbReference>
<dbReference type="InterPro" id="IPR000821">
    <property type="entry name" value="Ala_racemase"/>
</dbReference>
<dbReference type="Proteomes" id="UP000196581">
    <property type="component" value="Unassembled WGS sequence"/>
</dbReference>
<gene>
    <name evidence="10" type="ORF">FM105_04185</name>
</gene>
<dbReference type="GO" id="GO:0002949">
    <property type="term" value="P:tRNA threonylcarbamoyladenosine modification"/>
    <property type="evidence" value="ECO:0007669"/>
    <property type="project" value="InterPro"/>
</dbReference>
<evidence type="ECO:0000256" key="4">
    <source>
        <dbReference type="ARBA" id="ARBA00024908"/>
    </source>
</evidence>
<dbReference type="AlphaFoldDB" id="A0A1X6X5U9"/>
<keyword evidence="2 5" id="KW-0663">Pyridoxal phosphate</keyword>
<protein>
    <recommendedName>
        <fullName evidence="5">Alanine racemase</fullName>
        <ecNumber evidence="5">5.1.1.1</ecNumber>
    </recommendedName>
</protein>
<dbReference type="RefSeq" id="WP_087005216.1">
    <property type="nucleotide sequence ID" value="NZ_FWFF01000005.1"/>
</dbReference>
<reference evidence="11" key="1">
    <citation type="submission" date="2017-02" db="EMBL/GenBank/DDBJ databases">
        <authorList>
            <person name="Dridi B."/>
        </authorList>
    </citation>
    <scope>NUCLEOTIDE SEQUENCE [LARGE SCALE GENOMIC DNA]</scope>
    <source>
        <strain evidence="11">B Co 03.10</strain>
    </source>
</reference>
<evidence type="ECO:0000313" key="10">
    <source>
        <dbReference type="EMBL" id="SLM94531.1"/>
    </source>
</evidence>
<accession>A0A1X6X5U9</accession>
<dbReference type="Pfam" id="PF01168">
    <property type="entry name" value="Ala_racemase_N"/>
    <property type="match status" value="1"/>
</dbReference>
<evidence type="ECO:0000256" key="6">
    <source>
        <dbReference type="PIRSR" id="PIRSR600821-50"/>
    </source>
</evidence>
<feature type="domain" description="Alanine racemase C-terminal" evidence="9">
    <location>
        <begin position="263"/>
        <end position="389"/>
    </location>
</feature>
<dbReference type="Gene3D" id="3.40.50.300">
    <property type="entry name" value="P-loop containing nucleotide triphosphate hydrolases"/>
    <property type="match status" value="1"/>
</dbReference>
<evidence type="ECO:0000256" key="2">
    <source>
        <dbReference type="ARBA" id="ARBA00022898"/>
    </source>
</evidence>
<dbReference type="EC" id="5.1.1.1" evidence="5"/>
<evidence type="ECO:0000256" key="5">
    <source>
        <dbReference type="HAMAP-Rule" id="MF_01201"/>
    </source>
</evidence>
<evidence type="ECO:0000256" key="8">
    <source>
        <dbReference type="SAM" id="MobiDB-lite"/>
    </source>
</evidence>
<comment type="pathway">
    <text evidence="5">Amino-acid biosynthesis; D-alanine biosynthesis; D-alanine from L-alanine: step 1/1.</text>
</comment>
<dbReference type="GO" id="GO:0030632">
    <property type="term" value="P:D-alanine biosynthetic process"/>
    <property type="evidence" value="ECO:0007669"/>
    <property type="project" value="UniProtKB-UniRule"/>
</dbReference>
<dbReference type="NCBIfam" id="TIGR00492">
    <property type="entry name" value="alr"/>
    <property type="match status" value="1"/>
</dbReference>
<dbReference type="SUPFAM" id="SSF51419">
    <property type="entry name" value="PLP-binding barrel"/>
    <property type="match status" value="1"/>
</dbReference>
<dbReference type="Gene3D" id="3.20.20.10">
    <property type="entry name" value="Alanine racemase"/>
    <property type="match status" value="1"/>
</dbReference>
<evidence type="ECO:0000256" key="7">
    <source>
        <dbReference type="PIRSR" id="PIRSR600821-52"/>
    </source>
</evidence>
<dbReference type="InterPro" id="IPR003442">
    <property type="entry name" value="T6A_TsaE"/>
</dbReference>
<dbReference type="SUPFAM" id="SSF52540">
    <property type="entry name" value="P-loop containing nucleoside triphosphate hydrolases"/>
    <property type="match status" value="1"/>
</dbReference>
<dbReference type="Pfam" id="PF00842">
    <property type="entry name" value="Ala_racemase_C"/>
    <property type="match status" value="1"/>
</dbReference>
<evidence type="ECO:0000259" key="9">
    <source>
        <dbReference type="SMART" id="SM01005"/>
    </source>
</evidence>
<comment type="catalytic activity">
    <reaction evidence="5">
        <text>L-alanine = D-alanine</text>
        <dbReference type="Rhea" id="RHEA:20249"/>
        <dbReference type="ChEBI" id="CHEBI:57416"/>
        <dbReference type="ChEBI" id="CHEBI:57972"/>
        <dbReference type="EC" id="5.1.1.1"/>
    </reaction>
</comment>
<keyword evidence="3 5" id="KW-0413">Isomerase</keyword>
<dbReference type="InterPro" id="IPR011079">
    <property type="entry name" value="Ala_racemase_C"/>
</dbReference>
<feature type="compositionally biased region" description="Low complexity" evidence="8">
    <location>
        <begin position="610"/>
        <end position="620"/>
    </location>
</feature>
<dbReference type="InterPro" id="IPR001608">
    <property type="entry name" value="Ala_racemase_N"/>
</dbReference>
<evidence type="ECO:0000256" key="3">
    <source>
        <dbReference type="ARBA" id="ARBA00023235"/>
    </source>
</evidence>
<comment type="similarity">
    <text evidence="5">Belongs to the alanine racemase family.</text>
</comment>
<dbReference type="EMBL" id="FWFF01000005">
    <property type="protein sequence ID" value="SLM94531.1"/>
    <property type="molecule type" value="Genomic_DNA"/>
</dbReference>
<dbReference type="Pfam" id="PF02367">
    <property type="entry name" value="TsaE"/>
    <property type="match status" value="1"/>
</dbReference>
<dbReference type="PANTHER" id="PTHR30511">
    <property type="entry name" value="ALANINE RACEMASE"/>
    <property type="match status" value="1"/>
</dbReference>
<dbReference type="CDD" id="cd00430">
    <property type="entry name" value="PLPDE_III_AR"/>
    <property type="match status" value="1"/>
</dbReference>
<dbReference type="HAMAP" id="MF_01201">
    <property type="entry name" value="Ala_racemase"/>
    <property type="match status" value="1"/>
</dbReference>
<feature type="active site" description="Proton acceptor; specific for L-alanine" evidence="5">
    <location>
        <position position="284"/>
    </location>
</feature>
<dbReference type="PANTHER" id="PTHR30511:SF0">
    <property type="entry name" value="ALANINE RACEMASE, CATABOLIC-RELATED"/>
    <property type="match status" value="1"/>
</dbReference>
<dbReference type="SUPFAM" id="SSF50621">
    <property type="entry name" value="Alanine racemase C-terminal domain-like"/>
    <property type="match status" value="1"/>
</dbReference>
<comment type="cofactor">
    <cofactor evidence="1 5 6">
        <name>pyridoxal 5'-phosphate</name>
        <dbReference type="ChEBI" id="CHEBI:597326"/>
    </cofactor>
</comment>
<feature type="binding site" evidence="5 7">
    <location>
        <position position="332"/>
    </location>
    <ligand>
        <name>substrate</name>
    </ligand>
</feature>
<feature type="region of interest" description="Disordered" evidence="8">
    <location>
        <begin position="389"/>
        <end position="409"/>
    </location>
</feature>
<dbReference type="NCBIfam" id="TIGR00150">
    <property type="entry name" value="T6A_YjeE"/>
    <property type="match status" value="1"/>
</dbReference>
<dbReference type="UniPathway" id="UPA00042">
    <property type="reaction ID" value="UER00497"/>
</dbReference>
<comment type="function">
    <text evidence="4">Required for the formation of a threonylcarbamoyl group on adenosine at position 37 (t(6)A37) in tRNAs that read codons beginning with adenine. Is involved in the transfer of the threonylcarbamoyl moiety of threonylcarbamoyl-AMP (TC-AMP) to the N6 group of A37, together with TsaD and TsaB. TsaE seems to play an indirect role in the t(6)A biosynthesis pathway, possibly in regulating the core enzymatic function of TsaD.</text>
</comment>
<dbReference type="GO" id="GO:0008784">
    <property type="term" value="F:alanine racemase activity"/>
    <property type="evidence" value="ECO:0007669"/>
    <property type="project" value="UniProtKB-UniRule"/>
</dbReference>
<evidence type="ECO:0000256" key="1">
    <source>
        <dbReference type="ARBA" id="ARBA00001933"/>
    </source>
</evidence>
<feature type="compositionally biased region" description="Low complexity" evidence="8">
    <location>
        <begin position="636"/>
        <end position="645"/>
    </location>
</feature>
<keyword evidence="11" id="KW-1185">Reference proteome</keyword>
<dbReference type="GO" id="GO:0009252">
    <property type="term" value="P:peptidoglycan biosynthetic process"/>
    <property type="evidence" value="ECO:0007669"/>
    <property type="project" value="TreeGrafter"/>
</dbReference>
<feature type="binding site" evidence="5 7">
    <location>
        <position position="143"/>
    </location>
    <ligand>
        <name>substrate</name>
    </ligand>
</feature>
<feature type="compositionally biased region" description="Basic and acidic residues" evidence="8">
    <location>
        <begin position="622"/>
        <end position="635"/>
    </location>
</feature>
<name>A0A1X6X5U9_9MICO</name>
<dbReference type="InterPro" id="IPR029066">
    <property type="entry name" value="PLP-binding_barrel"/>
</dbReference>
<dbReference type="Gene3D" id="2.40.37.10">
    <property type="entry name" value="Lyase, Ornithine Decarboxylase, Chain A, domain 1"/>
    <property type="match status" value="1"/>
</dbReference>
<dbReference type="PRINTS" id="PR00992">
    <property type="entry name" value="ALARACEMASE"/>
</dbReference>
<dbReference type="InterPro" id="IPR009006">
    <property type="entry name" value="Ala_racemase/Decarboxylase_C"/>
</dbReference>
<feature type="region of interest" description="Disordered" evidence="8">
    <location>
        <begin position="609"/>
        <end position="651"/>
    </location>
</feature>
<feature type="active site" description="Proton acceptor; specific for D-alanine" evidence="5">
    <location>
        <position position="39"/>
    </location>
</feature>